<feature type="region of interest" description="Disordered" evidence="1">
    <location>
        <begin position="443"/>
        <end position="497"/>
    </location>
</feature>
<dbReference type="SMART" id="SM00355">
    <property type="entry name" value="ZnF_C2H2"/>
    <property type="match status" value="3"/>
</dbReference>
<dbReference type="PANTHER" id="PTHR35391">
    <property type="entry name" value="C2H2-TYPE DOMAIN-CONTAINING PROTEIN-RELATED"/>
    <property type="match status" value="1"/>
</dbReference>
<feature type="domain" description="C2H2-type" evidence="2">
    <location>
        <begin position="335"/>
        <end position="358"/>
    </location>
</feature>
<accession>A0AAD9HBT0</accession>
<feature type="region of interest" description="Disordered" evidence="1">
    <location>
        <begin position="13"/>
        <end position="33"/>
    </location>
</feature>
<protein>
    <recommendedName>
        <fullName evidence="2">C2H2-type domain-containing protein</fullName>
    </recommendedName>
</protein>
<dbReference type="AlphaFoldDB" id="A0AAD9HBT0"/>
<dbReference type="InterPro" id="IPR013087">
    <property type="entry name" value="Znf_C2H2_type"/>
</dbReference>
<feature type="region of interest" description="Disordered" evidence="1">
    <location>
        <begin position="89"/>
        <end position="108"/>
    </location>
</feature>
<comment type="caution">
    <text evidence="3">The sequence shown here is derived from an EMBL/GenBank/DDBJ whole genome shotgun (WGS) entry which is preliminary data.</text>
</comment>
<gene>
    <name evidence="3" type="ORF">LX32DRAFT_61154</name>
</gene>
<feature type="domain" description="C2H2-type" evidence="2">
    <location>
        <begin position="399"/>
        <end position="419"/>
    </location>
</feature>
<organism evidence="3 4">
    <name type="scientific">Colletotrichum zoysiae</name>
    <dbReference type="NCBI Taxonomy" id="1216348"/>
    <lineage>
        <taxon>Eukaryota</taxon>
        <taxon>Fungi</taxon>
        <taxon>Dikarya</taxon>
        <taxon>Ascomycota</taxon>
        <taxon>Pezizomycotina</taxon>
        <taxon>Sordariomycetes</taxon>
        <taxon>Hypocreomycetidae</taxon>
        <taxon>Glomerellales</taxon>
        <taxon>Glomerellaceae</taxon>
        <taxon>Colletotrichum</taxon>
        <taxon>Colletotrichum graminicola species complex</taxon>
    </lineage>
</organism>
<evidence type="ECO:0000313" key="3">
    <source>
        <dbReference type="EMBL" id="KAK2025461.1"/>
    </source>
</evidence>
<evidence type="ECO:0000256" key="1">
    <source>
        <dbReference type="SAM" id="MobiDB-lite"/>
    </source>
</evidence>
<name>A0AAD9HBT0_9PEZI</name>
<dbReference type="EMBL" id="MU842937">
    <property type="protein sequence ID" value="KAK2025461.1"/>
    <property type="molecule type" value="Genomic_DNA"/>
</dbReference>
<evidence type="ECO:0000313" key="4">
    <source>
        <dbReference type="Proteomes" id="UP001232148"/>
    </source>
</evidence>
<keyword evidence="4" id="KW-1185">Reference proteome</keyword>
<dbReference type="PROSITE" id="PS00028">
    <property type="entry name" value="ZINC_FINGER_C2H2_1"/>
    <property type="match status" value="2"/>
</dbReference>
<dbReference type="PANTHER" id="PTHR35391:SF3">
    <property type="entry name" value="FINGER DOMAIN PROTEIN, PUTATIVE (AFU_ORTHOLOGUE AFUA_8G04300)-RELATED"/>
    <property type="match status" value="1"/>
</dbReference>
<feature type="compositionally biased region" description="Basic and acidic residues" evidence="1">
    <location>
        <begin position="485"/>
        <end position="497"/>
    </location>
</feature>
<evidence type="ECO:0000259" key="2">
    <source>
        <dbReference type="PROSITE" id="PS00028"/>
    </source>
</evidence>
<reference evidence="3" key="1">
    <citation type="submission" date="2021-06" db="EMBL/GenBank/DDBJ databases">
        <title>Comparative genomics, transcriptomics and evolutionary studies reveal genomic signatures of adaptation to plant cell wall in hemibiotrophic fungi.</title>
        <authorList>
            <consortium name="DOE Joint Genome Institute"/>
            <person name="Baroncelli R."/>
            <person name="Diaz J.F."/>
            <person name="Benocci T."/>
            <person name="Peng M."/>
            <person name="Battaglia E."/>
            <person name="Haridas S."/>
            <person name="Andreopoulos W."/>
            <person name="Labutti K."/>
            <person name="Pangilinan J."/>
            <person name="Floch G.L."/>
            <person name="Makela M.R."/>
            <person name="Henrissat B."/>
            <person name="Grigoriev I.V."/>
            <person name="Crouch J.A."/>
            <person name="De Vries R.P."/>
            <person name="Sukno S.A."/>
            <person name="Thon M.R."/>
        </authorList>
    </citation>
    <scope>NUCLEOTIDE SEQUENCE</scope>
    <source>
        <strain evidence="3">MAFF235873</strain>
    </source>
</reference>
<sequence>MTTWETCLQTLKKPADPSCTVPATKDSSEKVEPRRWPSIDEESWFDSAIGLDHTSIALAMTESKVPFVLGSSNMDQWFVKNTLRRPQSKLDSSAGEAEMHSGPLSTWGEASDTPALWAESNSGNVDAGDEDAIEDDVFKMDLGTESSNLMKGVSPNFAGFQQHVLRLCPSLPTTNSYLVDRIAHQQTIRFKRLLGARTKHQGLGEDCPCGSLCSARGGHPILPRQVGDVQDIDPFPGSLEHGDLGHLEGYVNEESFPKNIPLPPTRNLPAKFECQLCFCLKKLNKPSDWTKHVHEDVQPFTCTWDRCREPKTFKRRADWVRHENEGHRHLEWWTCDVEDCRHTCYRRDNFLQHLVREHKFTEPTHKTKAAMRRAGSDPTWQKVEQCRWETSKRPEEEPCRFCGRQFPTWKKLTVHLAKHMEQISLPIIQLVEAHYLDLENTTSMQDQPQGAPYGTPEQPPTYPRSAVASLPTDSGYASVPNPKNPKTDKSFSYDRTKNLPISTSSPTFFMASSLWTIAEKSGWRGH</sequence>
<proteinExistence type="predicted"/>
<dbReference type="Proteomes" id="UP001232148">
    <property type="component" value="Unassembled WGS sequence"/>
</dbReference>